<feature type="domain" description="C2H2-type" evidence="6">
    <location>
        <begin position="390"/>
        <end position="417"/>
    </location>
</feature>
<dbReference type="PROSITE" id="PS00028">
    <property type="entry name" value="ZINC_FINGER_C2H2_1"/>
    <property type="match status" value="6"/>
</dbReference>
<dbReference type="STRING" id="56484.A0A1Y2FT10"/>
<dbReference type="InterPro" id="IPR056436">
    <property type="entry name" value="Znf-C2H2_ZIC1-5/GLI1-3-like"/>
</dbReference>
<sequence length="487" mass="53878">MASATAIHYCNNIRDGLRAARGQHHCTPADLHSPGPALDIDAKELHDHLAALHSVEACDCTSCEACLASTYNSGRQPQLCHVSPCHEPDCLVQEHCDDCVSVCDDAECNEQCMSVCDDAHCQEHAVDCCPDVRCELDTCVAAPCMPDCMRTASITAANTASQAWPTHDIHAWPLDGDTHAMSGLHTPLSIVTDGSLLSPSDALQPPDPQLPDSHVPFHCHWNACDLAFFDATQFDQHFWVEHAHQQAQQQQQQSLHCAWNDCAVAPPNETALFDHVKHDHVETETHHRCKWLVPDANGQCHPCGACLPTVEELSLHISELHVGKRKKSYVCGWQGCERHQRPFTQRQKMMRHLVTHTGDRPFVCPECGYQCSEECVLEQHMRTHTGERPFACTLCGKAFSASTALSVHMRTHTGYKPLVCKFPGCGKRFSESSNLAKHMRTHSAQKSYACSVPGCNKAFQRPDQLKRHVSKLHKGASCDAMKDGIAQ</sequence>
<keyword evidence="8" id="KW-1185">Reference proteome</keyword>
<dbReference type="InterPro" id="IPR013087">
    <property type="entry name" value="Znf_C2H2_type"/>
</dbReference>
<gene>
    <name evidence="7" type="ORF">BCR37DRAFT_376547</name>
</gene>
<dbReference type="FunFam" id="3.30.160.60:FF:002343">
    <property type="entry name" value="Zinc finger protein 33A"/>
    <property type="match status" value="1"/>
</dbReference>
<keyword evidence="3 5" id="KW-0863">Zinc-finger</keyword>
<dbReference type="AlphaFoldDB" id="A0A1Y2FT10"/>
<dbReference type="FunFam" id="3.30.160.60:FF:000125">
    <property type="entry name" value="Putative zinc finger protein 143"/>
    <property type="match status" value="1"/>
</dbReference>
<feature type="domain" description="C2H2-type" evidence="6">
    <location>
        <begin position="298"/>
        <end position="326"/>
    </location>
</feature>
<evidence type="ECO:0000256" key="2">
    <source>
        <dbReference type="ARBA" id="ARBA00022737"/>
    </source>
</evidence>
<dbReference type="Proteomes" id="UP000193685">
    <property type="component" value="Unassembled WGS sequence"/>
</dbReference>
<evidence type="ECO:0000313" key="7">
    <source>
        <dbReference type="EMBL" id="ORY87140.1"/>
    </source>
</evidence>
<dbReference type="FunFam" id="3.30.160.60:FF:000446">
    <property type="entry name" value="Zinc finger protein"/>
    <property type="match status" value="1"/>
</dbReference>
<keyword evidence="1" id="KW-0479">Metal-binding</keyword>
<keyword evidence="2" id="KW-0677">Repeat</keyword>
<evidence type="ECO:0000256" key="4">
    <source>
        <dbReference type="ARBA" id="ARBA00022833"/>
    </source>
</evidence>
<dbReference type="SMART" id="SM00355">
    <property type="entry name" value="ZnF_C2H2"/>
    <property type="match status" value="8"/>
</dbReference>
<feature type="domain" description="C2H2-type" evidence="6">
    <location>
        <begin position="334"/>
        <end position="361"/>
    </location>
</feature>
<comment type="caution">
    <text evidence="7">The sequence shown here is derived from an EMBL/GenBank/DDBJ whole genome shotgun (WGS) entry which is preliminary data.</text>
</comment>
<dbReference type="GO" id="GO:0045944">
    <property type="term" value="P:positive regulation of transcription by RNA polymerase II"/>
    <property type="evidence" value="ECO:0007669"/>
    <property type="project" value="UniProtKB-ARBA"/>
</dbReference>
<dbReference type="GO" id="GO:0005634">
    <property type="term" value="C:nucleus"/>
    <property type="evidence" value="ECO:0007669"/>
    <property type="project" value="TreeGrafter"/>
</dbReference>
<feature type="domain" description="C2H2-type" evidence="6">
    <location>
        <begin position="418"/>
        <end position="447"/>
    </location>
</feature>
<dbReference type="OrthoDB" id="3437960at2759"/>
<feature type="domain" description="C2H2-type" evidence="6">
    <location>
        <begin position="448"/>
        <end position="478"/>
    </location>
</feature>
<evidence type="ECO:0000259" key="6">
    <source>
        <dbReference type="PROSITE" id="PS50157"/>
    </source>
</evidence>
<evidence type="ECO:0000256" key="3">
    <source>
        <dbReference type="ARBA" id="ARBA00022771"/>
    </source>
</evidence>
<evidence type="ECO:0000256" key="5">
    <source>
        <dbReference type="PROSITE-ProRule" id="PRU00042"/>
    </source>
</evidence>
<dbReference type="InterPro" id="IPR036236">
    <property type="entry name" value="Znf_C2H2_sf"/>
</dbReference>
<dbReference type="PROSITE" id="PS50157">
    <property type="entry name" value="ZINC_FINGER_C2H2_2"/>
    <property type="match status" value="6"/>
</dbReference>
<dbReference type="Gene3D" id="3.30.160.60">
    <property type="entry name" value="Classic Zinc Finger"/>
    <property type="match status" value="5"/>
</dbReference>
<dbReference type="EMBL" id="MCFI01000002">
    <property type="protein sequence ID" value="ORY87140.1"/>
    <property type="molecule type" value="Genomic_DNA"/>
</dbReference>
<dbReference type="SUPFAM" id="SSF57667">
    <property type="entry name" value="beta-beta-alpha zinc fingers"/>
    <property type="match status" value="4"/>
</dbReference>
<dbReference type="RefSeq" id="XP_040727996.1">
    <property type="nucleotide sequence ID" value="XM_040868615.1"/>
</dbReference>
<dbReference type="GO" id="GO:0000981">
    <property type="term" value="F:DNA-binding transcription factor activity, RNA polymerase II-specific"/>
    <property type="evidence" value="ECO:0007669"/>
    <property type="project" value="UniProtKB-ARBA"/>
</dbReference>
<dbReference type="Pfam" id="PF00096">
    <property type="entry name" value="zf-C2H2"/>
    <property type="match status" value="3"/>
</dbReference>
<name>A0A1Y2FT10_PROLT</name>
<dbReference type="InterPro" id="IPR050329">
    <property type="entry name" value="GLI_C2H2-zinc-finger"/>
</dbReference>
<dbReference type="GO" id="GO:0000978">
    <property type="term" value="F:RNA polymerase II cis-regulatory region sequence-specific DNA binding"/>
    <property type="evidence" value="ECO:0007669"/>
    <property type="project" value="TreeGrafter"/>
</dbReference>
<evidence type="ECO:0000256" key="1">
    <source>
        <dbReference type="ARBA" id="ARBA00022723"/>
    </source>
</evidence>
<dbReference type="Pfam" id="PF23561">
    <property type="entry name" value="zf-C2H2_15"/>
    <property type="match status" value="1"/>
</dbReference>
<protein>
    <recommendedName>
        <fullName evidence="6">C2H2-type domain-containing protein</fullName>
    </recommendedName>
</protein>
<dbReference type="PANTHER" id="PTHR19818">
    <property type="entry name" value="ZINC FINGER PROTEIN ZIC AND GLI"/>
    <property type="match status" value="1"/>
</dbReference>
<accession>A0A1Y2FT10</accession>
<organism evidence="7 8">
    <name type="scientific">Protomyces lactucae-debilis</name>
    <dbReference type="NCBI Taxonomy" id="2754530"/>
    <lineage>
        <taxon>Eukaryota</taxon>
        <taxon>Fungi</taxon>
        <taxon>Dikarya</taxon>
        <taxon>Ascomycota</taxon>
        <taxon>Taphrinomycotina</taxon>
        <taxon>Taphrinomycetes</taxon>
        <taxon>Taphrinales</taxon>
        <taxon>Protomycetaceae</taxon>
        <taxon>Protomyces</taxon>
    </lineage>
</organism>
<dbReference type="GeneID" id="63785214"/>
<dbReference type="GO" id="GO:0008270">
    <property type="term" value="F:zinc ion binding"/>
    <property type="evidence" value="ECO:0007669"/>
    <property type="project" value="UniProtKB-KW"/>
</dbReference>
<reference evidence="7 8" key="1">
    <citation type="submission" date="2016-07" db="EMBL/GenBank/DDBJ databases">
        <title>Pervasive Adenine N6-methylation of Active Genes in Fungi.</title>
        <authorList>
            <consortium name="DOE Joint Genome Institute"/>
            <person name="Mondo S.J."/>
            <person name="Dannebaum R.O."/>
            <person name="Kuo R.C."/>
            <person name="Labutti K."/>
            <person name="Haridas S."/>
            <person name="Kuo A."/>
            <person name="Salamov A."/>
            <person name="Ahrendt S.R."/>
            <person name="Lipzen A."/>
            <person name="Sullivan W."/>
            <person name="Andreopoulos W.B."/>
            <person name="Clum A."/>
            <person name="Lindquist E."/>
            <person name="Daum C."/>
            <person name="Ramamoorthy G.K."/>
            <person name="Gryganskyi A."/>
            <person name="Culley D."/>
            <person name="Magnuson J.K."/>
            <person name="James T.Y."/>
            <person name="O'Malley M.A."/>
            <person name="Stajich J.E."/>
            <person name="Spatafora J.W."/>
            <person name="Visel A."/>
            <person name="Grigoriev I.V."/>
        </authorList>
    </citation>
    <scope>NUCLEOTIDE SEQUENCE [LARGE SCALE GENOMIC DNA]</scope>
    <source>
        <strain evidence="7 8">12-1054</strain>
    </source>
</reference>
<evidence type="ECO:0000313" key="8">
    <source>
        <dbReference type="Proteomes" id="UP000193685"/>
    </source>
</evidence>
<dbReference type="PANTHER" id="PTHR19818:SF139">
    <property type="entry name" value="PAIR-RULE PROTEIN ODD-PAIRED"/>
    <property type="match status" value="1"/>
</dbReference>
<keyword evidence="4" id="KW-0862">Zinc</keyword>
<feature type="domain" description="C2H2-type" evidence="6">
    <location>
        <begin position="362"/>
        <end position="389"/>
    </location>
</feature>
<proteinExistence type="predicted"/>